<organism evidence="1 2">
    <name type="scientific">Candidatus Vidania fulgoroideorum</name>
    <dbReference type="NCBI Taxonomy" id="881286"/>
    <lineage>
        <taxon>Bacteria</taxon>
        <taxon>Pseudomonadati</taxon>
        <taxon>Pseudomonadota</taxon>
        <taxon>Betaproteobacteria</taxon>
        <taxon>Candidatus Vidania</taxon>
    </lineage>
</organism>
<evidence type="ECO:0000313" key="2">
    <source>
        <dbReference type="Proteomes" id="UP000663347"/>
    </source>
</evidence>
<reference evidence="1" key="1">
    <citation type="submission" date="2021-02" db="EMBL/GenBank/DDBJ databases">
        <authorList>
            <person name="Franco D."/>
        </authorList>
    </citation>
    <scope>NUCLEOTIDE SEQUENCE</scope>
    <source>
        <strain evidence="1">RANSCY</strain>
    </source>
</reference>
<reference evidence="1" key="2">
    <citation type="submission" date="2021-03" db="EMBL/GenBank/DDBJ databases">
        <title>Alternative transmission patterns in independently acquired nutritional co-symbionts of Dictyopharidae planthoppers.</title>
        <authorList>
            <person name="Michalik A."/>
            <person name="Lukasik P."/>
        </authorList>
    </citation>
    <scope>NUCLEOTIDE SEQUENCE</scope>
    <source>
        <strain evidence="1">RANSCY</strain>
    </source>
</reference>
<accession>A0A974X7H7</accession>
<evidence type="ECO:0000313" key="1">
    <source>
        <dbReference type="EMBL" id="QSW38007.1"/>
    </source>
</evidence>
<dbReference type="Proteomes" id="UP000663347">
    <property type="component" value="Chromosome"/>
</dbReference>
<name>A0A974X7H7_9PROT</name>
<gene>
    <name evidence="1" type="ORF">JSR06_00170</name>
</gene>
<dbReference type="EMBL" id="CP071412">
    <property type="protein sequence ID" value="QSW38007.1"/>
    <property type="molecule type" value="Genomic_DNA"/>
</dbReference>
<protein>
    <submittedName>
        <fullName evidence="1">Uncharacterized protein</fullName>
    </submittedName>
</protein>
<proteinExistence type="predicted"/>
<sequence length="48" mass="5747">MKKKKKIKVLISRDDTISTCSTKLTRIDKAIKKYNKKLRKHIEYIVIK</sequence>
<dbReference type="AlphaFoldDB" id="A0A974X7H7"/>